<dbReference type="InterPro" id="IPR003890">
    <property type="entry name" value="MIF4G-like_typ-3"/>
</dbReference>
<keyword evidence="2" id="KW-0648">Protein biosynthesis</keyword>
<evidence type="ECO:0000259" key="1">
    <source>
        <dbReference type="Pfam" id="PF02854"/>
    </source>
</evidence>
<sequence length="155" mass="17804">MASSGSDVIIRGEAAEEEVKTQDVLKQVQGILDKLTPQNFSDLMKYLSELEINTELRFRSIIELVLPRSYCPASADMCHYLMTLNVVSEKMNFHKLLLRRCQKEFDNIQNKEAVQNEEAHFQARRPSLRNVTLIGELFNLQMVEEANCVVSLQID</sequence>
<gene>
    <name evidence="2" type="ORF">D4764_06G0004490</name>
</gene>
<dbReference type="PANTHER" id="PTHR23253:SF78">
    <property type="entry name" value="EUKARYOTIC TRANSLATION INITIATION FACTOR 4G1, ISOFORM B-RELATED"/>
    <property type="match status" value="1"/>
</dbReference>
<keyword evidence="3" id="KW-1185">Reference proteome</keyword>
<dbReference type="GO" id="GO:0016281">
    <property type="term" value="C:eukaryotic translation initiation factor 4F complex"/>
    <property type="evidence" value="ECO:0007669"/>
    <property type="project" value="TreeGrafter"/>
</dbReference>
<evidence type="ECO:0000313" key="3">
    <source>
        <dbReference type="Proteomes" id="UP000324091"/>
    </source>
</evidence>
<comment type="caution">
    <text evidence="2">The sequence shown here is derived from an EMBL/GenBank/DDBJ whole genome shotgun (WGS) entry which is preliminary data.</text>
</comment>
<name>A0A5C6MVV2_9TELE</name>
<organism evidence="2 3">
    <name type="scientific">Takifugu flavidus</name>
    <name type="common">sansaifugu</name>
    <dbReference type="NCBI Taxonomy" id="433684"/>
    <lineage>
        <taxon>Eukaryota</taxon>
        <taxon>Metazoa</taxon>
        <taxon>Chordata</taxon>
        <taxon>Craniata</taxon>
        <taxon>Vertebrata</taxon>
        <taxon>Euteleostomi</taxon>
        <taxon>Actinopterygii</taxon>
        <taxon>Neopterygii</taxon>
        <taxon>Teleostei</taxon>
        <taxon>Neoteleostei</taxon>
        <taxon>Acanthomorphata</taxon>
        <taxon>Eupercaria</taxon>
        <taxon>Tetraodontiformes</taxon>
        <taxon>Tetradontoidea</taxon>
        <taxon>Tetraodontidae</taxon>
        <taxon>Takifugu</taxon>
    </lineage>
</organism>
<dbReference type="AlphaFoldDB" id="A0A5C6MVV2"/>
<dbReference type="EMBL" id="RHFK02000019">
    <property type="protein sequence ID" value="TWW58919.1"/>
    <property type="molecule type" value="Genomic_DNA"/>
</dbReference>
<accession>A0A5C6MVV2</accession>
<dbReference type="GO" id="GO:0003729">
    <property type="term" value="F:mRNA binding"/>
    <property type="evidence" value="ECO:0007669"/>
    <property type="project" value="TreeGrafter"/>
</dbReference>
<proteinExistence type="predicted"/>
<dbReference type="SUPFAM" id="SSF48371">
    <property type="entry name" value="ARM repeat"/>
    <property type="match status" value="1"/>
</dbReference>
<dbReference type="Proteomes" id="UP000324091">
    <property type="component" value="Chromosome 6"/>
</dbReference>
<dbReference type="GO" id="GO:0003743">
    <property type="term" value="F:translation initiation factor activity"/>
    <property type="evidence" value="ECO:0007669"/>
    <property type="project" value="UniProtKB-KW"/>
</dbReference>
<dbReference type="InterPro" id="IPR016024">
    <property type="entry name" value="ARM-type_fold"/>
</dbReference>
<dbReference type="Gene3D" id="1.25.40.180">
    <property type="match status" value="1"/>
</dbReference>
<protein>
    <submittedName>
        <fullName evidence="2">Eukaryotic translation initiation factor 4 gamma 1</fullName>
    </submittedName>
</protein>
<dbReference type="Pfam" id="PF02854">
    <property type="entry name" value="MIF4G"/>
    <property type="match status" value="1"/>
</dbReference>
<evidence type="ECO:0000313" key="2">
    <source>
        <dbReference type="EMBL" id="TWW58919.1"/>
    </source>
</evidence>
<feature type="domain" description="MIF4G" evidence="1">
    <location>
        <begin position="25"/>
        <end position="152"/>
    </location>
</feature>
<reference evidence="2 3" key="1">
    <citation type="submission" date="2019-04" db="EMBL/GenBank/DDBJ databases">
        <title>Chromosome genome assembly for Takifugu flavidus.</title>
        <authorList>
            <person name="Xiao S."/>
        </authorList>
    </citation>
    <scope>NUCLEOTIDE SEQUENCE [LARGE SCALE GENOMIC DNA]</scope>
    <source>
        <strain evidence="2">HTHZ2018</strain>
        <tissue evidence="2">Muscle</tissue>
    </source>
</reference>
<dbReference type="PANTHER" id="PTHR23253">
    <property type="entry name" value="EUKARYOTIC TRANSLATION INITIATION FACTOR 4 GAMMA"/>
    <property type="match status" value="1"/>
</dbReference>
<keyword evidence="2" id="KW-0396">Initiation factor</keyword>